<feature type="region of interest" description="Disordered" evidence="2">
    <location>
        <begin position="1"/>
        <end position="63"/>
    </location>
</feature>
<accession>A0A9W8BL00</accession>
<dbReference type="AlphaFoldDB" id="A0A9W8BL00"/>
<name>A0A9W8BL00_9FUNG</name>
<evidence type="ECO:0000313" key="4">
    <source>
        <dbReference type="EMBL" id="KAJ2005542.1"/>
    </source>
</evidence>
<evidence type="ECO:0000256" key="1">
    <source>
        <dbReference type="ARBA" id="ARBA00008828"/>
    </source>
</evidence>
<evidence type="ECO:0000259" key="3">
    <source>
        <dbReference type="Pfam" id="PF05004"/>
    </source>
</evidence>
<comment type="similarity">
    <text evidence="1">Belongs to the IFRD family.</text>
</comment>
<keyword evidence="5" id="KW-1185">Reference proteome</keyword>
<feature type="compositionally biased region" description="Basic residues" evidence="2">
    <location>
        <begin position="27"/>
        <end position="36"/>
    </location>
</feature>
<feature type="region of interest" description="Disordered" evidence="2">
    <location>
        <begin position="418"/>
        <end position="455"/>
    </location>
</feature>
<dbReference type="Pfam" id="PF05004">
    <property type="entry name" value="IFRD"/>
    <property type="match status" value="1"/>
</dbReference>
<dbReference type="InterPro" id="IPR039777">
    <property type="entry name" value="IFRD"/>
</dbReference>
<dbReference type="OrthoDB" id="18978at2759"/>
<dbReference type="InterPro" id="IPR016024">
    <property type="entry name" value="ARM-type_fold"/>
</dbReference>
<protein>
    <submittedName>
        <fullName evidence="4">Interferon- developmental regulator 1</fullName>
    </submittedName>
</protein>
<proteinExistence type="inferred from homology"/>
<gene>
    <name evidence="4" type="primary">IFRD1</name>
    <name evidence="4" type="ORF">H4R26_001890</name>
</gene>
<dbReference type="Proteomes" id="UP001150907">
    <property type="component" value="Unassembled WGS sequence"/>
</dbReference>
<sequence length="455" mass="48709">MSGSSTNELLRAALNGGGRVPSSGGRSSKRASRRATPKSGRSRDVSDDEQGGGADDCASVASDDTWEINGAEEEEGEGVDADAWEDALAAALDAAGERRAAARERGLAQAANILAHVFVGERLAGRGLASLDVLKRSARGARSETEGLLALRGVALWFVAFGVDAPPAEYAAAAAMLRELARDHASPHVRVMALRALGVASFVAGGDSADAADVMQFVAERLAVSSAPGELPSDAIVGQALETYGLLMTVVAEARPREAERLFDSVFDIHLRALAADCVEVRVAAAQNFALVHAELSRSQGRSFEFDRQEELLATLLAVRQQSIKRLGKRDTHTQRLAIRRVLQSIESGAAPELRLAFHGRYVTFSDWPRIIRLHAFRSTLGGGINAHFADNPLLQQVFNVEFDSAANDYANNEARQVVSPSSSLAKARSVDMRKRREARNSARRFQDGAADLSD</sequence>
<reference evidence="4" key="1">
    <citation type="submission" date="2022-07" db="EMBL/GenBank/DDBJ databases">
        <title>Phylogenomic reconstructions and comparative analyses of Kickxellomycotina fungi.</title>
        <authorList>
            <person name="Reynolds N.K."/>
            <person name="Stajich J.E."/>
            <person name="Barry K."/>
            <person name="Grigoriev I.V."/>
            <person name="Crous P."/>
            <person name="Smith M.E."/>
        </authorList>
    </citation>
    <scope>NUCLEOTIDE SEQUENCE</scope>
    <source>
        <strain evidence="4">IMI 214461</strain>
    </source>
</reference>
<dbReference type="InterPro" id="IPR007701">
    <property type="entry name" value="Interferon-rel_develop_reg_N"/>
</dbReference>
<dbReference type="SUPFAM" id="SSF48371">
    <property type="entry name" value="ARM repeat"/>
    <property type="match status" value="1"/>
</dbReference>
<feature type="compositionally biased region" description="Basic and acidic residues" evidence="2">
    <location>
        <begin position="429"/>
        <end position="447"/>
    </location>
</feature>
<evidence type="ECO:0000256" key="2">
    <source>
        <dbReference type="SAM" id="MobiDB-lite"/>
    </source>
</evidence>
<feature type="domain" description="Interferon-related developmental regulator N-terminal" evidence="3">
    <location>
        <begin position="59"/>
        <end position="347"/>
    </location>
</feature>
<organism evidence="4 5">
    <name type="scientific">Coemansia thaxteri</name>
    <dbReference type="NCBI Taxonomy" id="2663907"/>
    <lineage>
        <taxon>Eukaryota</taxon>
        <taxon>Fungi</taxon>
        <taxon>Fungi incertae sedis</taxon>
        <taxon>Zoopagomycota</taxon>
        <taxon>Kickxellomycotina</taxon>
        <taxon>Kickxellomycetes</taxon>
        <taxon>Kickxellales</taxon>
        <taxon>Kickxellaceae</taxon>
        <taxon>Coemansia</taxon>
    </lineage>
</organism>
<evidence type="ECO:0000313" key="5">
    <source>
        <dbReference type="Proteomes" id="UP001150907"/>
    </source>
</evidence>
<dbReference type="EMBL" id="JANBQF010000096">
    <property type="protein sequence ID" value="KAJ2005542.1"/>
    <property type="molecule type" value="Genomic_DNA"/>
</dbReference>
<dbReference type="PANTHER" id="PTHR12354">
    <property type="entry name" value="INTERFERON-RELATED DEVELOPMENTAL REGULATOR"/>
    <property type="match status" value="1"/>
</dbReference>
<dbReference type="PANTHER" id="PTHR12354:SF1">
    <property type="entry name" value="INTERFERON-RELATED DEVELOPMENTAL REGULATOR 1"/>
    <property type="match status" value="1"/>
</dbReference>
<comment type="caution">
    <text evidence="4">The sequence shown here is derived from an EMBL/GenBank/DDBJ whole genome shotgun (WGS) entry which is preliminary data.</text>
</comment>